<proteinExistence type="predicted"/>
<reference evidence="1" key="2">
    <citation type="journal article" date="2023" name="Microbiol Resour">
        <title>Decontamination and Annotation of the Draft Genome Sequence of the Oomycete Lagenidium giganteum ARSEF 373.</title>
        <authorList>
            <person name="Morgan W.R."/>
            <person name="Tartar A."/>
        </authorList>
    </citation>
    <scope>NUCLEOTIDE SEQUENCE</scope>
    <source>
        <strain evidence="1">ARSEF 373</strain>
    </source>
</reference>
<evidence type="ECO:0000313" key="2">
    <source>
        <dbReference type="Proteomes" id="UP001146120"/>
    </source>
</evidence>
<reference evidence="1" key="1">
    <citation type="submission" date="2022-11" db="EMBL/GenBank/DDBJ databases">
        <authorList>
            <person name="Morgan W.R."/>
            <person name="Tartar A."/>
        </authorList>
    </citation>
    <scope>NUCLEOTIDE SEQUENCE</scope>
    <source>
        <strain evidence="1">ARSEF 373</strain>
    </source>
</reference>
<dbReference type="Proteomes" id="UP001146120">
    <property type="component" value="Unassembled WGS sequence"/>
</dbReference>
<comment type="caution">
    <text evidence="1">The sequence shown here is derived from an EMBL/GenBank/DDBJ whole genome shotgun (WGS) entry which is preliminary data.</text>
</comment>
<sequence>MASHAKELALAFFTSLKAGNKHRCKCGEIRKQYVKRSRNTNLASHVRKRQNNHDKSEYGAFIHKRASPMCTFFKVSDAAMNLYGWLDWIVNENRELAFCKKPRARKYSRLQPVCRSTLKKYLRGLHECVEDAIVEELCGKRVGFEFDSWSDGSTHNTANFAVTSEETTGQKRMLLAFTPNNDEEKLHSGALLELFDLDVPAPVKRNDTRWSSTFMMLQRYLLYMGEYKHNVKTPKQDSHTPSTAMP</sequence>
<gene>
    <name evidence="1" type="ORF">N0F65_012602</name>
</gene>
<dbReference type="PANTHER" id="PTHR40866:SF1">
    <property type="entry name" value="BED-TYPE DOMAIN-CONTAINING PROTEIN"/>
    <property type="match status" value="1"/>
</dbReference>
<dbReference type="PANTHER" id="PTHR40866">
    <property type="entry name" value="BED-TYPE DOMAIN-CONTAINING PROTEIN"/>
    <property type="match status" value="1"/>
</dbReference>
<name>A0AAV2YQ43_9STRA</name>
<evidence type="ECO:0008006" key="3">
    <source>
        <dbReference type="Google" id="ProtNLM"/>
    </source>
</evidence>
<dbReference type="EMBL" id="DAKRPA010000185">
    <property type="protein sequence ID" value="DAZ95891.1"/>
    <property type="molecule type" value="Genomic_DNA"/>
</dbReference>
<organism evidence="1 2">
    <name type="scientific">Lagenidium giganteum</name>
    <dbReference type="NCBI Taxonomy" id="4803"/>
    <lineage>
        <taxon>Eukaryota</taxon>
        <taxon>Sar</taxon>
        <taxon>Stramenopiles</taxon>
        <taxon>Oomycota</taxon>
        <taxon>Peronosporomycetes</taxon>
        <taxon>Pythiales</taxon>
        <taxon>Pythiaceae</taxon>
    </lineage>
</organism>
<protein>
    <recommendedName>
        <fullName evidence="3">Transposase</fullName>
    </recommendedName>
</protein>
<evidence type="ECO:0000313" key="1">
    <source>
        <dbReference type="EMBL" id="DAZ95891.1"/>
    </source>
</evidence>
<keyword evidence="2" id="KW-1185">Reference proteome</keyword>
<accession>A0AAV2YQ43</accession>
<dbReference type="AlphaFoldDB" id="A0AAV2YQ43"/>